<dbReference type="WBParaSite" id="maker-E.canG7_contigs_7994-snap-gene-0.2-mRNA-1">
    <property type="protein sequence ID" value="maker-E.canG7_contigs_7994-snap-gene-0.2-mRNA-1"/>
    <property type="gene ID" value="EcG7_10588"/>
</dbReference>
<dbReference type="AlphaFoldDB" id="A0A915F032"/>
<organism evidence="1 2">
    <name type="scientific">Echinococcus canadensis</name>
    <dbReference type="NCBI Taxonomy" id="519352"/>
    <lineage>
        <taxon>Eukaryota</taxon>
        <taxon>Metazoa</taxon>
        <taxon>Spiralia</taxon>
        <taxon>Lophotrochozoa</taxon>
        <taxon>Platyhelminthes</taxon>
        <taxon>Cestoda</taxon>
        <taxon>Eucestoda</taxon>
        <taxon>Cyclophyllidea</taxon>
        <taxon>Taeniidae</taxon>
        <taxon>Echinococcus</taxon>
        <taxon>Echinococcus canadensis group</taxon>
    </lineage>
</organism>
<name>A0A915F032_9CEST</name>
<evidence type="ECO:0000313" key="2">
    <source>
        <dbReference type="WBParaSite" id="maker-E.canG7_contigs_7994-snap-gene-0.2-mRNA-1"/>
    </source>
</evidence>
<protein>
    <submittedName>
        <fullName evidence="2">Uncharacterized protein</fullName>
    </submittedName>
</protein>
<reference evidence="2" key="1">
    <citation type="submission" date="2022-11" db="UniProtKB">
        <authorList>
            <consortium name="WormBaseParasite"/>
        </authorList>
    </citation>
    <scope>IDENTIFICATION</scope>
</reference>
<evidence type="ECO:0000313" key="1">
    <source>
        <dbReference type="Proteomes" id="UP000887562"/>
    </source>
</evidence>
<keyword evidence="1" id="KW-1185">Reference proteome</keyword>
<dbReference type="Proteomes" id="UP000887562">
    <property type="component" value="Unplaced"/>
</dbReference>
<proteinExistence type="predicted"/>
<sequence>MSFNAFNRIRKILNKILGKGDDCGSILEMQKRSIGKS</sequence>
<accession>A0A915F032</accession>